<feature type="transmembrane region" description="Helical" evidence="8">
    <location>
        <begin position="318"/>
        <end position="338"/>
    </location>
</feature>
<evidence type="ECO:0000256" key="4">
    <source>
        <dbReference type="ARBA" id="ARBA00022989"/>
    </source>
</evidence>
<accession>A0ABR2Z0H8</accession>
<evidence type="ECO:0000313" key="11">
    <source>
        <dbReference type="Proteomes" id="UP001491310"/>
    </source>
</evidence>
<protein>
    <recommendedName>
        <fullName evidence="9">Major facilitator superfamily (MFS) profile domain-containing protein</fullName>
    </recommendedName>
</protein>
<evidence type="ECO:0000256" key="7">
    <source>
        <dbReference type="SAM" id="MobiDB-lite"/>
    </source>
</evidence>
<feature type="transmembrane region" description="Helical" evidence="8">
    <location>
        <begin position="287"/>
        <end position="306"/>
    </location>
</feature>
<feature type="transmembrane region" description="Helical" evidence="8">
    <location>
        <begin position="187"/>
        <end position="209"/>
    </location>
</feature>
<feature type="region of interest" description="Disordered" evidence="7">
    <location>
        <begin position="1"/>
        <end position="22"/>
    </location>
</feature>
<keyword evidence="11" id="KW-1185">Reference proteome</keyword>
<evidence type="ECO:0000256" key="1">
    <source>
        <dbReference type="ARBA" id="ARBA00004141"/>
    </source>
</evidence>
<dbReference type="Proteomes" id="UP001491310">
    <property type="component" value="Unassembled WGS sequence"/>
</dbReference>
<feature type="transmembrane region" description="Helical" evidence="8">
    <location>
        <begin position="438"/>
        <end position="461"/>
    </location>
</feature>
<keyword evidence="4 8" id="KW-1133">Transmembrane helix</keyword>
<evidence type="ECO:0000256" key="8">
    <source>
        <dbReference type="SAM" id="Phobius"/>
    </source>
</evidence>
<dbReference type="InterPro" id="IPR020846">
    <property type="entry name" value="MFS_dom"/>
</dbReference>
<dbReference type="InterPro" id="IPR011701">
    <property type="entry name" value="MFS"/>
</dbReference>
<dbReference type="EMBL" id="JALJOT010000002">
    <property type="protein sequence ID" value="KAK9917495.1"/>
    <property type="molecule type" value="Genomic_DNA"/>
</dbReference>
<feature type="domain" description="Major facilitator superfamily (MFS) profile" evidence="9">
    <location>
        <begin position="31"/>
        <end position="469"/>
    </location>
</feature>
<dbReference type="SUPFAM" id="SSF103473">
    <property type="entry name" value="MFS general substrate transporter"/>
    <property type="match status" value="1"/>
</dbReference>
<evidence type="ECO:0000256" key="5">
    <source>
        <dbReference type="ARBA" id="ARBA00023136"/>
    </source>
</evidence>
<dbReference type="PANTHER" id="PTHR23505:SF52">
    <property type="entry name" value="MAJOR FACILITATOR SUPERFAMILY PROTEIN"/>
    <property type="match status" value="1"/>
</dbReference>
<dbReference type="Pfam" id="PF07690">
    <property type="entry name" value="MFS_1"/>
    <property type="match status" value="1"/>
</dbReference>
<feature type="transmembrane region" description="Helical" evidence="8">
    <location>
        <begin position="122"/>
        <end position="143"/>
    </location>
</feature>
<feature type="transmembrane region" description="Helical" evidence="8">
    <location>
        <begin position="95"/>
        <end position="115"/>
    </location>
</feature>
<comment type="similarity">
    <text evidence="6">Belongs to the major facilitator superfamily. Spinster (TC 2.A.1.49) family.</text>
</comment>
<comment type="caution">
    <text evidence="10">The sequence shown here is derived from an EMBL/GenBank/DDBJ whole genome shotgun (WGS) entry which is preliminary data.</text>
</comment>
<keyword evidence="3 8" id="KW-0812">Transmembrane</keyword>
<evidence type="ECO:0000259" key="9">
    <source>
        <dbReference type="PROSITE" id="PS50850"/>
    </source>
</evidence>
<feature type="transmembrane region" description="Helical" evidence="8">
    <location>
        <begin position="350"/>
        <end position="369"/>
    </location>
</feature>
<feature type="transmembrane region" description="Helical" evidence="8">
    <location>
        <begin position="155"/>
        <end position="175"/>
    </location>
</feature>
<reference evidence="10 11" key="1">
    <citation type="journal article" date="2024" name="Nat. Commun.">
        <title>Phylogenomics reveals the evolutionary origins of lichenization in chlorophyte algae.</title>
        <authorList>
            <person name="Puginier C."/>
            <person name="Libourel C."/>
            <person name="Otte J."/>
            <person name="Skaloud P."/>
            <person name="Haon M."/>
            <person name="Grisel S."/>
            <person name="Petersen M."/>
            <person name="Berrin J.G."/>
            <person name="Delaux P.M."/>
            <person name="Dal Grande F."/>
            <person name="Keller J."/>
        </authorList>
    </citation>
    <scope>NUCLEOTIDE SEQUENCE [LARGE SCALE GENOMIC DNA]</scope>
    <source>
        <strain evidence="10 11">SAG 216-7</strain>
    </source>
</reference>
<keyword evidence="2" id="KW-0813">Transport</keyword>
<feature type="transmembrane region" description="Helical" evidence="8">
    <location>
        <begin position="242"/>
        <end position="275"/>
    </location>
</feature>
<dbReference type="PROSITE" id="PS50850">
    <property type="entry name" value="MFS"/>
    <property type="match status" value="1"/>
</dbReference>
<organism evidence="10 11">
    <name type="scientific">Coccomyxa subellipsoidea</name>
    <dbReference type="NCBI Taxonomy" id="248742"/>
    <lineage>
        <taxon>Eukaryota</taxon>
        <taxon>Viridiplantae</taxon>
        <taxon>Chlorophyta</taxon>
        <taxon>core chlorophytes</taxon>
        <taxon>Trebouxiophyceae</taxon>
        <taxon>Trebouxiophyceae incertae sedis</taxon>
        <taxon>Coccomyxaceae</taxon>
        <taxon>Coccomyxa</taxon>
    </lineage>
</organism>
<sequence>MDGDASIDASLESSGHLEDSDPDKARQRLVTTILINLSAIMERTDEQLLPAVYRFVGASFQASPSQLGYLTLSRAVVQALVSPIGGFLGHYYNRIWVITFGCLLWGIMTGAFASCHTVSQGYIFWGINGIGLSMVIPSGQSMVADYYPEERRGAAFGALYLTGAVGAMLGALYATNIGALHPLGIEGWRFAFLSVGLLSATIGILTFLFGHDPRFEDDSAIAVVDVDAQADQPSFWGLLEELGIVCTIPTFLIIVFQGIVGSAPWNAIVFLTLYLQLLGMGDGASSALMALFLGGSALGGLLGGVLGDWAARISKYHGRIIVCQLSVFLGVPFSFVLFKCLPMDGTNPLVVALYAVLLFFMGLCIAAAAPACNNPVFAEIVPPELRNMIYAFDRSFEGAIAACGAPLVGILAERVFGFRGAAAIDPGDVDRNLSKARALGNALLCCMAVPWALCVIIYTGLHYTYPRDKRKALFLAQMEPINPELSRAATMDLGYLDLSHVLLPRTRSKPRPPKRTASCPELCLMHSL</sequence>
<comment type="subcellular location">
    <subcellularLocation>
        <location evidence="1">Membrane</location>
        <topology evidence="1">Multi-pass membrane protein</topology>
    </subcellularLocation>
</comment>
<keyword evidence="5 8" id="KW-0472">Membrane</keyword>
<gene>
    <name evidence="10" type="ORF">WJX75_004998</name>
</gene>
<name>A0ABR2Z0H8_9CHLO</name>
<dbReference type="InterPro" id="IPR036259">
    <property type="entry name" value="MFS_trans_sf"/>
</dbReference>
<dbReference type="PANTHER" id="PTHR23505">
    <property type="entry name" value="SPINSTER"/>
    <property type="match status" value="1"/>
</dbReference>
<evidence type="ECO:0000256" key="2">
    <source>
        <dbReference type="ARBA" id="ARBA00022448"/>
    </source>
</evidence>
<dbReference type="InterPro" id="IPR044770">
    <property type="entry name" value="MFS_spinster-like"/>
</dbReference>
<dbReference type="Gene3D" id="1.20.1250.20">
    <property type="entry name" value="MFS general substrate transporter like domains"/>
    <property type="match status" value="2"/>
</dbReference>
<evidence type="ECO:0000313" key="10">
    <source>
        <dbReference type="EMBL" id="KAK9917495.1"/>
    </source>
</evidence>
<evidence type="ECO:0000256" key="3">
    <source>
        <dbReference type="ARBA" id="ARBA00022692"/>
    </source>
</evidence>
<evidence type="ECO:0000256" key="6">
    <source>
        <dbReference type="ARBA" id="ARBA00024338"/>
    </source>
</evidence>
<proteinExistence type="inferred from homology"/>